<keyword evidence="4 9" id="KW-0863">Zinc-finger</keyword>
<dbReference type="SUPFAM" id="SSF57667">
    <property type="entry name" value="beta-beta-alpha zinc fingers"/>
    <property type="match status" value="6"/>
</dbReference>
<comment type="subcellular location">
    <subcellularLocation>
        <location evidence="1">Nucleus</location>
    </subcellularLocation>
</comment>
<dbReference type="GO" id="GO:0006357">
    <property type="term" value="P:regulation of transcription by RNA polymerase II"/>
    <property type="evidence" value="ECO:0007669"/>
    <property type="project" value="TreeGrafter"/>
</dbReference>
<dbReference type="PANTHER" id="PTHR46179">
    <property type="entry name" value="ZINC FINGER PROTEIN"/>
    <property type="match status" value="1"/>
</dbReference>
<keyword evidence="5" id="KW-0862">Zinc</keyword>
<sequence>MDTLATNFAMALTAKDNIIEEKLKEISELKQMVEQLKREKETESRGKSELQLRLDSIAVNATDDHLFAENRFSYAEDNVDFDDYTTIRRSRRKRRPKKLIDASVAPTRATPSTAEPTPNGHRRRGRPRLHKTEDTTAAAIGTDQQLVDGANGELVADGKASGVSAGAGQPFVQKRKFPHHCDWPGCERSFRRPAFLRKHKRVHTGEKPFKCEWEGCTFASADVFCLRTHQMRHTGEKPYKCKVSGCGWSGRQQTSYDRHRRVIHGQQRIFQCDWPGCDRRYRDKHSLNYHRKSHTGEKEFMCSYPGCGKRFIGRSDMKKHESTHNAVKPYKCSWPGCGRSFVQKRYLTLHNLKHTGERPFPCDWPGCEWRSFTPHEQAKHKKTHTGERPYPCERCERRFADESNLKVRRKVRSKGVVLTAHLRTVHEGQKNHQCAYPGCGKKYTVRRTLLIHQMKAHPSMASGIITTGHSLSSAAPVSLLEVDDGSEQQIQTIIVTTDE</sequence>
<evidence type="ECO:0000256" key="10">
    <source>
        <dbReference type="SAM" id="Coils"/>
    </source>
</evidence>
<dbReference type="PROSITE" id="PS00028">
    <property type="entry name" value="ZINC_FINGER_C2H2_1"/>
    <property type="match status" value="5"/>
</dbReference>
<feature type="domain" description="C2H2-type" evidence="12">
    <location>
        <begin position="239"/>
        <end position="269"/>
    </location>
</feature>
<feature type="coiled-coil region" evidence="10">
    <location>
        <begin position="19"/>
        <end position="53"/>
    </location>
</feature>
<dbReference type="InterPro" id="IPR013087">
    <property type="entry name" value="Znf_C2H2_type"/>
</dbReference>
<feature type="domain" description="C2H2-type" evidence="12">
    <location>
        <begin position="390"/>
        <end position="431"/>
    </location>
</feature>
<dbReference type="FunFam" id="3.30.160.60:FF:000446">
    <property type="entry name" value="Zinc finger protein"/>
    <property type="match status" value="1"/>
</dbReference>
<evidence type="ECO:0000256" key="6">
    <source>
        <dbReference type="ARBA" id="ARBA00023015"/>
    </source>
</evidence>
<keyword evidence="7" id="KW-0804">Transcription</keyword>
<feature type="domain" description="C2H2-type" evidence="12">
    <location>
        <begin position="179"/>
        <end position="208"/>
    </location>
</feature>
<evidence type="ECO:0000256" key="11">
    <source>
        <dbReference type="SAM" id="MobiDB-lite"/>
    </source>
</evidence>
<keyword evidence="6" id="KW-0805">Transcription regulation</keyword>
<keyword evidence="14" id="KW-1185">Reference proteome</keyword>
<evidence type="ECO:0000313" key="13">
    <source>
        <dbReference type="EMBL" id="CAD7642879.1"/>
    </source>
</evidence>
<keyword evidence="2" id="KW-0479">Metal-binding</keyword>
<dbReference type="AlphaFoldDB" id="A0A7R9LJK6"/>
<dbReference type="GO" id="GO:0008270">
    <property type="term" value="F:zinc ion binding"/>
    <property type="evidence" value="ECO:0007669"/>
    <property type="project" value="UniProtKB-KW"/>
</dbReference>
<dbReference type="FunFam" id="3.30.160.60:FF:000032">
    <property type="entry name" value="Krueppel-like factor 4"/>
    <property type="match status" value="2"/>
</dbReference>
<dbReference type="EMBL" id="OC916030">
    <property type="protein sequence ID" value="CAD7642879.1"/>
    <property type="molecule type" value="Genomic_DNA"/>
</dbReference>
<evidence type="ECO:0000256" key="9">
    <source>
        <dbReference type="PROSITE-ProRule" id="PRU00042"/>
    </source>
</evidence>
<keyword evidence="3" id="KW-0677">Repeat</keyword>
<keyword evidence="8" id="KW-0539">Nucleus</keyword>
<feature type="region of interest" description="Disordered" evidence="11">
    <location>
        <begin position="90"/>
        <end position="133"/>
    </location>
</feature>
<feature type="compositionally biased region" description="Basic residues" evidence="11">
    <location>
        <begin position="120"/>
        <end position="129"/>
    </location>
</feature>
<feature type="domain" description="C2H2-type" evidence="12">
    <location>
        <begin position="300"/>
        <end position="329"/>
    </location>
</feature>
<dbReference type="Proteomes" id="UP000728032">
    <property type="component" value="Unassembled WGS sequence"/>
</dbReference>
<dbReference type="InterPro" id="IPR036236">
    <property type="entry name" value="Znf_C2H2_sf"/>
</dbReference>
<dbReference type="GO" id="GO:0005634">
    <property type="term" value="C:nucleus"/>
    <property type="evidence" value="ECO:0007669"/>
    <property type="project" value="UniProtKB-SubCell"/>
</dbReference>
<evidence type="ECO:0000256" key="7">
    <source>
        <dbReference type="ARBA" id="ARBA00023163"/>
    </source>
</evidence>
<dbReference type="SMART" id="SM00355">
    <property type="entry name" value="ZnF_C2H2"/>
    <property type="match status" value="8"/>
</dbReference>
<gene>
    <name evidence="13" type="ORF">ONB1V03_LOCUS3828</name>
</gene>
<evidence type="ECO:0000259" key="12">
    <source>
        <dbReference type="PROSITE" id="PS50157"/>
    </source>
</evidence>
<accession>A0A7R9LJK6</accession>
<proteinExistence type="predicted"/>
<reference evidence="13" key="1">
    <citation type="submission" date="2020-11" db="EMBL/GenBank/DDBJ databases">
        <authorList>
            <person name="Tran Van P."/>
        </authorList>
    </citation>
    <scope>NUCLEOTIDE SEQUENCE</scope>
</reference>
<dbReference type="EMBL" id="CAJPVJ010001205">
    <property type="protein sequence ID" value="CAG2164272.1"/>
    <property type="molecule type" value="Genomic_DNA"/>
</dbReference>
<feature type="domain" description="C2H2-type" evidence="12">
    <location>
        <begin position="330"/>
        <end position="359"/>
    </location>
</feature>
<protein>
    <recommendedName>
        <fullName evidence="12">C2H2-type domain-containing protein</fullName>
    </recommendedName>
</protein>
<feature type="domain" description="C2H2-type" evidence="12">
    <location>
        <begin position="209"/>
        <end position="238"/>
    </location>
</feature>
<organism evidence="13">
    <name type="scientific">Oppiella nova</name>
    <dbReference type="NCBI Taxonomy" id="334625"/>
    <lineage>
        <taxon>Eukaryota</taxon>
        <taxon>Metazoa</taxon>
        <taxon>Ecdysozoa</taxon>
        <taxon>Arthropoda</taxon>
        <taxon>Chelicerata</taxon>
        <taxon>Arachnida</taxon>
        <taxon>Acari</taxon>
        <taxon>Acariformes</taxon>
        <taxon>Sarcoptiformes</taxon>
        <taxon>Oribatida</taxon>
        <taxon>Brachypylina</taxon>
        <taxon>Oppioidea</taxon>
        <taxon>Oppiidae</taxon>
        <taxon>Oppiella</taxon>
    </lineage>
</organism>
<keyword evidence="10" id="KW-0175">Coiled coil</keyword>
<evidence type="ECO:0000256" key="1">
    <source>
        <dbReference type="ARBA" id="ARBA00004123"/>
    </source>
</evidence>
<feature type="domain" description="C2H2-type" evidence="12">
    <location>
        <begin position="360"/>
        <end position="389"/>
    </location>
</feature>
<evidence type="ECO:0000256" key="8">
    <source>
        <dbReference type="ARBA" id="ARBA00023242"/>
    </source>
</evidence>
<evidence type="ECO:0000256" key="4">
    <source>
        <dbReference type="ARBA" id="ARBA00022771"/>
    </source>
</evidence>
<dbReference type="InterPro" id="IPR051061">
    <property type="entry name" value="Zinc_finger_trans_reg"/>
</dbReference>
<dbReference type="OrthoDB" id="6591996at2759"/>
<dbReference type="Pfam" id="PF00096">
    <property type="entry name" value="zf-C2H2"/>
    <property type="match status" value="4"/>
</dbReference>
<dbReference type="PANTHER" id="PTHR46179:SF13">
    <property type="entry name" value="C2H2-TYPE DOMAIN-CONTAINING PROTEIN"/>
    <property type="match status" value="1"/>
</dbReference>
<feature type="domain" description="C2H2-type" evidence="12">
    <location>
        <begin position="432"/>
        <end position="462"/>
    </location>
</feature>
<evidence type="ECO:0000256" key="5">
    <source>
        <dbReference type="ARBA" id="ARBA00022833"/>
    </source>
</evidence>
<name>A0A7R9LJK6_9ACAR</name>
<dbReference type="Gene3D" id="3.30.160.60">
    <property type="entry name" value="Classic Zinc Finger"/>
    <property type="match status" value="9"/>
</dbReference>
<evidence type="ECO:0000256" key="2">
    <source>
        <dbReference type="ARBA" id="ARBA00022723"/>
    </source>
</evidence>
<dbReference type="PROSITE" id="PS50157">
    <property type="entry name" value="ZINC_FINGER_C2H2_2"/>
    <property type="match status" value="9"/>
</dbReference>
<evidence type="ECO:0000256" key="3">
    <source>
        <dbReference type="ARBA" id="ARBA00022737"/>
    </source>
</evidence>
<evidence type="ECO:0000313" key="14">
    <source>
        <dbReference type="Proteomes" id="UP000728032"/>
    </source>
</evidence>
<feature type="domain" description="C2H2-type" evidence="12">
    <location>
        <begin position="270"/>
        <end position="299"/>
    </location>
</feature>